<dbReference type="InterPro" id="IPR011044">
    <property type="entry name" value="Quino_amine_DH_bsu"/>
</dbReference>
<sequence>MVNLICFAVWRCAVSRTGDKLYIINKLNNKLITLARDGKILAIYTEPNLTVPVCVHVTPAGQVLVCGHLSGTIIQVGCEGRKRLATLAKVRGGPESVCYNSTTNSIIVGQCEENNILVFRVK</sequence>
<evidence type="ECO:0000313" key="2">
    <source>
        <dbReference type="Proteomes" id="UP000828390"/>
    </source>
</evidence>
<reference evidence="1" key="2">
    <citation type="submission" date="2020-11" db="EMBL/GenBank/DDBJ databases">
        <authorList>
            <person name="McCartney M.A."/>
            <person name="Auch B."/>
            <person name="Kono T."/>
            <person name="Mallez S."/>
            <person name="Becker A."/>
            <person name="Gohl D.M."/>
            <person name="Silverstein K.A.T."/>
            <person name="Koren S."/>
            <person name="Bechman K.B."/>
            <person name="Herman A."/>
            <person name="Abrahante J.E."/>
            <person name="Garbe J."/>
        </authorList>
    </citation>
    <scope>NUCLEOTIDE SEQUENCE</scope>
    <source>
        <strain evidence="1">Duluth1</strain>
        <tissue evidence="1">Whole animal</tissue>
    </source>
</reference>
<gene>
    <name evidence="1" type="ORF">DPMN_179422</name>
</gene>
<dbReference type="Gene3D" id="2.130.10.10">
    <property type="entry name" value="YVTN repeat-like/Quinoprotein amine dehydrogenase"/>
    <property type="match status" value="1"/>
</dbReference>
<organism evidence="1 2">
    <name type="scientific">Dreissena polymorpha</name>
    <name type="common">Zebra mussel</name>
    <name type="synonym">Mytilus polymorpha</name>
    <dbReference type="NCBI Taxonomy" id="45954"/>
    <lineage>
        <taxon>Eukaryota</taxon>
        <taxon>Metazoa</taxon>
        <taxon>Spiralia</taxon>
        <taxon>Lophotrochozoa</taxon>
        <taxon>Mollusca</taxon>
        <taxon>Bivalvia</taxon>
        <taxon>Autobranchia</taxon>
        <taxon>Heteroconchia</taxon>
        <taxon>Euheterodonta</taxon>
        <taxon>Imparidentia</taxon>
        <taxon>Neoheterodontei</taxon>
        <taxon>Myida</taxon>
        <taxon>Dreissenoidea</taxon>
        <taxon>Dreissenidae</taxon>
        <taxon>Dreissena</taxon>
    </lineage>
</organism>
<evidence type="ECO:0000313" key="1">
    <source>
        <dbReference type="EMBL" id="KAH3777971.1"/>
    </source>
</evidence>
<reference evidence="1" key="1">
    <citation type="journal article" date="2019" name="bioRxiv">
        <title>The Genome of the Zebra Mussel, Dreissena polymorpha: A Resource for Invasive Species Research.</title>
        <authorList>
            <person name="McCartney M.A."/>
            <person name="Auch B."/>
            <person name="Kono T."/>
            <person name="Mallez S."/>
            <person name="Zhang Y."/>
            <person name="Obille A."/>
            <person name="Becker A."/>
            <person name="Abrahante J.E."/>
            <person name="Garbe J."/>
            <person name="Badalamenti J.P."/>
            <person name="Herman A."/>
            <person name="Mangelson H."/>
            <person name="Liachko I."/>
            <person name="Sullivan S."/>
            <person name="Sone E.D."/>
            <person name="Koren S."/>
            <person name="Silverstein K.A.T."/>
            <person name="Beckman K.B."/>
            <person name="Gohl D.M."/>
        </authorList>
    </citation>
    <scope>NUCLEOTIDE SEQUENCE</scope>
    <source>
        <strain evidence="1">Duluth1</strain>
        <tissue evidence="1">Whole animal</tissue>
    </source>
</reference>
<accession>A0A9D4EG19</accession>
<name>A0A9D4EG19_DREPO</name>
<dbReference type="SUPFAM" id="SSF50969">
    <property type="entry name" value="YVTN repeat-like/Quinoprotein amine dehydrogenase"/>
    <property type="match status" value="1"/>
</dbReference>
<proteinExistence type="predicted"/>
<dbReference type="InterPro" id="IPR015943">
    <property type="entry name" value="WD40/YVTN_repeat-like_dom_sf"/>
</dbReference>
<dbReference type="AlphaFoldDB" id="A0A9D4EG19"/>
<comment type="caution">
    <text evidence="1">The sequence shown here is derived from an EMBL/GenBank/DDBJ whole genome shotgun (WGS) entry which is preliminary data.</text>
</comment>
<dbReference type="EMBL" id="JAIWYP010000009">
    <property type="protein sequence ID" value="KAH3777971.1"/>
    <property type="molecule type" value="Genomic_DNA"/>
</dbReference>
<dbReference type="Proteomes" id="UP000828390">
    <property type="component" value="Unassembled WGS sequence"/>
</dbReference>
<keyword evidence="2" id="KW-1185">Reference proteome</keyword>
<protein>
    <submittedName>
        <fullName evidence="1">Uncharacterized protein</fullName>
    </submittedName>
</protein>